<feature type="compositionally biased region" description="Basic and acidic residues" evidence="1">
    <location>
        <begin position="149"/>
        <end position="161"/>
    </location>
</feature>
<accession>F2UCU3</accession>
<organism evidence="3">
    <name type="scientific">Salpingoeca rosetta (strain ATCC 50818 / BSB-021)</name>
    <dbReference type="NCBI Taxonomy" id="946362"/>
    <lineage>
        <taxon>Eukaryota</taxon>
        <taxon>Choanoflagellata</taxon>
        <taxon>Craspedida</taxon>
        <taxon>Salpingoecidae</taxon>
        <taxon>Salpingoeca</taxon>
    </lineage>
</organism>
<evidence type="ECO:0000313" key="2">
    <source>
        <dbReference type="EMBL" id="EGD74438.1"/>
    </source>
</evidence>
<dbReference type="Proteomes" id="UP000007799">
    <property type="component" value="Unassembled WGS sequence"/>
</dbReference>
<evidence type="ECO:0000256" key="1">
    <source>
        <dbReference type="SAM" id="MobiDB-lite"/>
    </source>
</evidence>
<feature type="compositionally biased region" description="Low complexity" evidence="1">
    <location>
        <begin position="184"/>
        <end position="197"/>
    </location>
</feature>
<name>F2UCU3_SALR5</name>
<protein>
    <submittedName>
        <fullName evidence="2">Uncharacterized protein</fullName>
    </submittedName>
</protein>
<reference evidence="2" key="1">
    <citation type="submission" date="2009-08" db="EMBL/GenBank/DDBJ databases">
        <title>Annotation of Salpingoeca rosetta.</title>
        <authorList>
            <consortium name="The Broad Institute Genome Sequencing Platform"/>
            <person name="Russ C."/>
            <person name="Cuomo C."/>
            <person name="Burger G."/>
            <person name="Gray M.W."/>
            <person name="Holland P.W.H."/>
            <person name="King N."/>
            <person name="Lang F.B.F."/>
            <person name="Roger A.J."/>
            <person name="Ruiz-Trillo I."/>
            <person name="Young S.K."/>
            <person name="Zeng Q."/>
            <person name="Gargeya S."/>
            <person name="Alvarado L."/>
            <person name="Berlin A."/>
            <person name="Chapman S.B."/>
            <person name="Chen Z."/>
            <person name="Freedman E."/>
            <person name="Gellesch M."/>
            <person name="Goldberg J."/>
            <person name="Griggs A."/>
            <person name="Gujja S."/>
            <person name="Heilman E."/>
            <person name="Heiman D."/>
            <person name="Howarth C."/>
            <person name="Mehta T."/>
            <person name="Neiman D."/>
            <person name="Pearson M."/>
            <person name="Roberts A."/>
            <person name="Saif S."/>
            <person name="Shea T."/>
            <person name="Shenoy N."/>
            <person name="Sisk P."/>
            <person name="Stolte C."/>
            <person name="Sykes S."/>
            <person name="White J."/>
            <person name="Yandava C."/>
            <person name="Haas B."/>
            <person name="Nusbaum C."/>
            <person name="Birren B."/>
        </authorList>
    </citation>
    <scope>NUCLEOTIDE SEQUENCE [LARGE SCALE GENOMIC DNA]</scope>
    <source>
        <strain evidence="2">ATCC 50818</strain>
    </source>
</reference>
<feature type="region of interest" description="Disordered" evidence="1">
    <location>
        <begin position="497"/>
        <end position="585"/>
    </location>
</feature>
<feature type="compositionally biased region" description="Low complexity" evidence="1">
    <location>
        <begin position="133"/>
        <end position="148"/>
    </location>
</feature>
<dbReference type="KEGG" id="sre:PTSG_05803"/>
<dbReference type="EMBL" id="GL832969">
    <property type="protein sequence ID" value="EGD74438.1"/>
    <property type="molecule type" value="Genomic_DNA"/>
</dbReference>
<feature type="region of interest" description="Disordered" evidence="1">
    <location>
        <begin position="128"/>
        <end position="161"/>
    </location>
</feature>
<feature type="compositionally biased region" description="Polar residues" evidence="1">
    <location>
        <begin position="570"/>
        <end position="585"/>
    </location>
</feature>
<dbReference type="GeneID" id="16073266"/>
<dbReference type="RefSeq" id="XP_004992695.1">
    <property type="nucleotide sequence ID" value="XM_004992638.1"/>
</dbReference>
<proteinExistence type="predicted"/>
<evidence type="ECO:0000313" key="3">
    <source>
        <dbReference type="Proteomes" id="UP000007799"/>
    </source>
</evidence>
<feature type="compositionally biased region" description="Basic and acidic residues" evidence="1">
    <location>
        <begin position="508"/>
        <end position="519"/>
    </location>
</feature>
<gene>
    <name evidence="2" type="ORF">PTSG_05803</name>
</gene>
<dbReference type="InParanoid" id="F2UCU3"/>
<keyword evidence="3" id="KW-1185">Reference proteome</keyword>
<dbReference type="AlphaFoldDB" id="F2UCU3"/>
<feature type="compositionally biased region" description="Acidic residues" evidence="1">
    <location>
        <begin position="266"/>
        <end position="276"/>
    </location>
</feature>
<sequence>MLLVTLNDVQLPFVVACMVEGHVQLSNPEEDISLGQPRYCPRIDGPDLQQQFVLPDHVSDPARKAVLCTTILVNGATMATSQRALQFPPEGRQFVVFQDFWRAALRRNAQEVRVGRFSVTVRRHDAQVYVPGAPSSVQPEEEQQQASPTDKHEDTDQDKANETTDAMAAAASIHQGKVAEGKSNADGTADGDTAAEANAKHGASTQQGNETSSTSTHTKKEGKDGDDGDNDDDDRPTAQRPPSAASRRDDKSSVRSMSIKGKRDGDDGDDVDDGELPAEAQTVGVGEGLPTSMLRENTGVMSADDVAKLVSSYDALTHAIRKAAEELQLERQRQGDLDREHRRVKQMLAENNASMQVELSMDTMPTLSGDELVSSYLRAADTYSALIAEKRALTATLTSVQNELIQRRNEEAQLLTLRDKHAVDCKNTHNLQAALRRAKQYRALWSQQHQVIRELEKAIQTLSPSLITKDTMLEGVRHQRSLAQNLALHRAWIQANRQRRKQQQAAAKDNEDAETRKGSEAAAQAQSSAPQPRRRQPTVEEATTLATLRERKRSLQAQLKAAAGKHRQETQQLQAKLSSLLEDSS</sequence>
<feature type="region of interest" description="Disordered" evidence="1">
    <location>
        <begin position="174"/>
        <end position="291"/>
    </location>
</feature>
<feature type="compositionally biased region" description="Low complexity" evidence="1">
    <location>
        <begin position="521"/>
        <end position="531"/>
    </location>
</feature>